<dbReference type="EMBL" id="AEQP01000010">
    <property type="protein sequence ID" value="EFV94746.1"/>
    <property type="molecule type" value="Genomic_DNA"/>
</dbReference>
<name>E7RXS2_9BURK</name>
<comment type="caution">
    <text evidence="2">The sequence shown here is derived from an EMBL/GenBank/DDBJ whole genome shotgun (WGS) entry which is preliminary data.</text>
</comment>
<evidence type="ECO:0008006" key="4">
    <source>
        <dbReference type="Google" id="ProtNLM"/>
    </source>
</evidence>
<evidence type="ECO:0000256" key="1">
    <source>
        <dbReference type="SAM" id="Phobius"/>
    </source>
</evidence>
<proteinExistence type="predicted"/>
<gene>
    <name evidence="2" type="ORF">HMPREF0551_1493</name>
</gene>
<dbReference type="PANTHER" id="PTHR39165">
    <property type="entry name" value="IG HYPOTHETICAL 17883"/>
    <property type="match status" value="1"/>
</dbReference>
<dbReference type="AlphaFoldDB" id="E7RXS2"/>
<dbReference type="Proteomes" id="UP000011021">
    <property type="component" value="Unassembled WGS sequence"/>
</dbReference>
<feature type="transmembrane region" description="Helical" evidence="1">
    <location>
        <begin position="12"/>
        <end position="45"/>
    </location>
</feature>
<sequence>MAATTLTVTLWLIGITLILIGVAGTVLPALPGVFFVFLGILLTAWIDDFSVVSGLTVGICLAITIVAWVLDYIAGILGAKKVGASREAIVGSFIGTIAGVFSGLWGLLFMPLLGAAIGQYLYDRDLIRARNVGIATWLGMVIGMLIKIALTFLMIGIFVFALVTP</sequence>
<feature type="transmembrane region" description="Helical" evidence="1">
    <location>
        <begin position="51"/>
        <end position="77"/>
    </location>
</feature>
<feature type="transmembrane region" description="Helical" evidence="1">
    <location>
        <begin position="134"/>
        <end position="163"/>
    </location>
</feature>
<accession>E7RXS2</accession>
<dbReference type="HOGENOM" id="CLU_109297_0_0_4"/>
<feature type="transmembrane region" description="Helical" evidence="1">
    <location>
        <begin position="89"/>
        <end position="122"/>
    </location>
</feature>
<keyword evidence="1" id="KW-0812">Transmembrane</keyword>
<keyword evidence="1" id="KW-0472">Membrane</keyword>
<keyword evidence="3" id="KW-1185">Reference proteome</keyword>
<reference evidence="2 3" key="1">
    <citation type="submission" date="2010-12" db="EMBL/GenBank/DDBJ databases">
        <authorList>
            <person name="Muzny D."/>
            <person name="Qin X."/>
            <person name="Deng J."/>
            <person name="Jiang H."/>
            <person name="Liu Y."/>
            <person name="Qu J."/>
            <person name="Song X.-Z."/>
            <person name="Zhang L."/>
            <person name="Thornton R."/>
            <person name="Coyle M."/>
            <person name="Francisco L."/>
            <person name="Jackson L."/>
            <person name="Javaid M."/>
            <person name="Korchina V."/>
            <person name="Kovar C."/>
            <person name="Mata R."/>
            <person name="Mathew T."/>
            <person name="Ngo R."/>
            <person name="Nguyen L."/>
            <person name="Nguyen N."/>
            <person name="Okwuonu G."/>
            <person name="Ongeri F."/>
            <person name="Pham C."/>
            <person name="Simmons D."/>
            <person name="Wilczek-Boney K."/>
            <person name="Hale W."/>
            <person name="Jakkamsetti A."/>
            <person name="Pham P."/>
            <person name="Ruth R."/>
            <person name="San Lucas F."/>
            <person name="Warren J."/>
            <person name="Zhang J."/>
            <person name="Zhao Z."/>
            <person name="Zhou C."/>
            <person name="Zhu D."/>
            <person name="Lee S."/>
            <person name="Bess C."/>
            <person name="Blankenburg K."/>
            <person name="Forbes L."/>
            <person name="Fu Q."/>
            <person name="Gubbala S."/>
            <person name="Hirani K."/>
            <person name="Jayaseelan J.C."/>
            <person name="Lara F."/>
            <person name="Munidasa M."/>
            <person name="Palculict T."/>
            <person name="Patil S."/>
            <person name="Pu L.-L."/>
            <person name="Saada N."/>
            <person name="Tang L."/>
            <person name="Weissenberger G."/>
            <person name="Zhu Y."/>
            <person name="Hemphill L."/>
            <person name="Shang Y."/>
            <person name="Youmans B."/>
            <person name="Ayvaz T."/>
            <person name="Ross M."/>
            <person name="Santibanez J."/>
            <person name="Aqrawi P."/>
            <person name="Gross S."/>
            <person name="Joshi V."/>
            <person name="Fowler G."/>
            <person name="Nazareth L."/>
            <person name="Reid J."/>
            <person name="Worley K."/>
            <person name="Petrosino J."/>
            <person name="Highlander S."/>
            <person name="Gibbs R."/>
        </authorList>
    </citation>
    <scope>NUCLEOTIDE SEQUENCE [LARGE SCALE GENOMIC DNA]</scope>
    <source>
        <strain evidence="2 3">ATCC 51599</strain>
    </source>
</reference>
<protein>
    <recommendedName>
        <fullName evidence="4">DUF456 domain-containing protein</fullName>
    </recommendedName>
</protein>
<dbReference type="PANTHER" id="PTHR39165:SF1">
    <property type="entry name" value="DUF456 DOMAIN-CONTAINING PROTEIN"/>
    <property type="match status" value="1"/>
</dbReference>
<dbReference type="eggNOG" id="COG2839">
    <property type="taxonomic scope" value="Bacteria"/>
</dbReference>
<keyword evidence="1" id="KW-1133">Transmembrane helix</keyword>
<evidence type="ECO:0000313" key="2">
    <source>
        <dbReference type="EMBL" id="EFV94746.1"/>
    </source>
</evidence>
<evidence type="ECO:0000313" key="3">
    <source>
        <dbReference type="Proteomes" id="UP000011021"/>
    </source>
</evidence>
<dbReference type="RefSeq" id="WP_005673776.1">
    <property type="nucleotide sequence ID" value="NZ_CP146288.1"/>
</dbReference>
<dbReference type="Pfam" id="PF04306">
    <property type="entry name" value="DUF456"/>
    <property type="match status" value="1"/>
</dbReference>
<organism evidence="2 3">
    <name type="scientific">Lautropia mirabilis ATCC 51599</name>
    <dbReference type="NCBI Taxonomy" id="887898"/>
    <lineage>
        <taxon>Bacteria</taxon>
        <taxon>Pseudomonadati</taxon>
        <taxon>Pseudomonadota</taxon>
        <taxon>Betaproteobacteria</taxon>
        <taxon>Burkholderiales</taxon>
        <taxon>Burkholderiaceae</taxon>
        <taxon>Lautropia</taxon>
    </lineage>
</organism>
<dbReference type="InterPro" id="IPR007403">
    <property type="entry name" value="DUF456"/>
</dbReference>